<proteinExistence type="predicted"/>
<dbReference type="STRING" id="1797245.A2949_00075"/>
<dbReference type="InterPro" id="IPR036086">
    <property type="entry name" value="ParB/Sulfiredoxin_sf"/>
</dbReference>
<dbReference type="Proteomes" id="UP000178585">
    <property type="component" value="Unassembled WGS sequence"/>
</dbReference>
<protein>
    <recommendedName>
        <fullName evidence="4">ParB/Sulfiredoxin domain-containing protein</fullName>
    </recommendedName>
</protein>
<gene>
    <name evidence="2" type="ORF">A2949_00075</name>
</gene>
<dbReference type="SUPFAM" id="SSF110849">
    <property type="entry name" value="ParB/Sulfiredoxin"/>
    <property type="match status" value="1"/>
</dbReference>
<evidence type="ECO:0000313" key="3">
    <source>
        <dbReference type="Proteomes" id="UP000178585"/>
    </source>
</evidence>
<feature type="region of interest" description="Disordered" evidence="1">
    <location>
        <begin position="269"/>
        <end position="304"/>
    </location>
</feature>
<dbReference type="EMBL" id="MEWZ01000018">
    <property type="protein sequence ID" value="OGC86642.1"/>
    <property type="molecule type" value="Genomic_DNA"/>
</dbReference>
<evidence type="ECO:0000313" key="2">
    <source>
        <dbReference type="EMBL" id="OGC86642.1"/>
    </source>
</evidence>
<feature type="compositionally biased region" description="Basic residues" evidence="1">
    <location>
        <begin position="275"/>
        <end position="294"/>
    </location>
</feature>
<evidence type="ECO:0000256" key="1">
    <source>
        <dbReference type="SAM" id="MobiDB-lite"/>
    </source>
</evidence>
<dbReference type="Gene3D" id="1.10.10.60">
    <property type="entry name" value="Homeodomain-like"/>
    <property type="match status" value="1"/>
</dbReference>
<dbReference type="AlphaFoldDB" id="A0A1F4XY62"/>
<accession>A0A1F4XY62</accession>
<evidence type="ECO:0008006" key="4">
    <source>
        <dbReference type="Google" id="ProtNLM"/>
    </source>
</evidence>
<reference evidence="2 3" key="1">
    <citation type="journal article" date="2016" name="Nat. Commun.">
        <title>Thousands of microbial genomes shed light on interconnected biogeochemical processes in an aquifer system.</title>
        <authorList>
            <person name="Anantharaman K."/>
            <person name="Brown C.T."/>
            <person name="Hug L.A."/>
            <person name="Sharon I."/>
            <person name="Castelle C.J."/>
            <person name="Probst A.J."/>
            <person name="Thomas B.C."/>
            <person name="Singh A."/>
            <person name="Wilkins M.J."/>
            <person name="Karaoz U."/>
            <person name="Brodie E.L."/>
            <person name="Williams K.H."/>
            <person name="Hubbard S.S."/>
            <person name="Banfield J.F."/>
        </authorList>
    </citation>
    <scope>NUCLEOTIDE SEQUENCE [LARGE SCALE GENOMIC DNA]</scope>
</reference>
<organism evidence="2 3">
    <name type="scientific">Candidatus Adlerbacteria bacterium RIFCSPLOWO2_01_FULL_54_21b</name>
    <dbReference type="NCBI Taxonomy" id="1797245"/>
    <lineage>
        <taxon>Bacteria</taxon>
        <taxon>Candidatus Adleribacteriota</taxon>
    </lineage>
</organism>
<name>A0A1F4XY62_9BACT</name>
<comment type="caution">
    <text evidence="2">The sequence shown here is derived from an EMBL/GenBank/DDBJ whole genome shotgun (WGS) entry which is preliminary data.</text>
</comment>
<sequence>MTGEKATRLVRDLVPSVKVRKGLNEARIEFFMDLYKAGGDVDPQEVYKGTNELRNGLHRLEALKRLGWLDRKVDVIEVSKPRDIERQLAQAYAGNLGTDKKAPLTPTPADTVFVMKQCIDENVSDKRIRDAFAESVGDTYPPSFINKFLRDAHLEITQARMAKATEAVASDKMKVSEAEEHYGLKKGTLGKKITKKAHSAGLDSVIEEISKRSQATTRKDHTAISHALDDFADKKVTAAAVANLFARIDKLDAGRIKSRDKLKAKFAELGGSVGGKRRRKTKHANGKHAPRSRKGGTEQPAAHA</sequence>